<protein>
    <submittedName>
        <fullName evidence="2">Nucleotide-binding protein</fullName>
    </submittedName>
</protein>
<evidence type="ECO:0000313" key="2">
    <source>
        <dbReference type="EMBL" id="NRF72320.1"/>
    </source>
</evidence>
<evidence type="ECO:0000313" key="3">
    <source>
        <dbReference type="Proteomes" id="UP000737171"/>
    </source>
</evidence>
<evidence type="ECO:0000259" key="1">
    <source>
        <dbReference type="Pfam" id="PF10137"/>
    </source>
</evidence>
<dbReference type="InterPro" id="IPR019302">
    <property type="entry name" value="CAP12/PCTIR_TIR_dom"/>
</dbReference>
<dbReference type="EMBL" id="JABRWJ010000022">
    <property type="protein sequence ID" value="NRF72320.1"/>
    <property type="molecule type" value="Genomic_DNA"/>
</dbReference>
<gene>
    <name evidence="2" type="ORF">HLB44_35615</name>
</gene>
<reference evidence="2 3" key="1">
    <citation type="submission" date="2020-05" db="EMBL/GenBank/DDBJ databases">
        <title>Aquincola sp. isolate from soil.</title>
        <authorList>
            <person name="Han J."/>
            <person name="Kim D.-U."/>
        </authorList>
    </citation>
    <scope>NUCLEOTIDE SEQUENCE [LARGE SCALE GENOMIC DNA]</scope>
    <source>
        <strain evidence="2 3">S2</strain>
    </source>
</reference>
<dbReference type="Pfam" id="PF10137">
    <property type="entry name" value="CAP12-PCTIR_TIR"/>
    <property type="match status" value="1"/>
</dbReference>
<organism evidence="2 3">
    <name type="scientific">Pseudaquabacterium terrae</name>
    <dbReference type="NCBI Taxonomy" id="2732868"/>
    <lineage>
        <taxon>Bacteria</taxon>
        <taxon>Pseudomonadati</taxon>
        <taxon>Pseudomonadota</taxon>
        <taxon>Betaproteobacteria</taxon>
        <taxon>Burkholderiales</taxon>
        <taxon>Sphaerotilaceae</taxon>
        <taxon>Pseudaquabacterium</taxon>
    </lineage>
</organism>
<sequence length="107" mass="11944">MEKFEAHAPDVDFAIVLLSPDDVGHRAGHEDEVRPRARQNVILELGYFIGALGRKKVCVLHKGNVELPSDYVGVLYLAFDERGAWKGELAREMKASGMTIDFNKVFA</sequence>
<proteinExistence type="predicted"/>
<dbReference type="Proteomes" id="UP000737171">
    <property type="component" value="Unassembled WGS sequence"/>
</dbReference>
<keyword evidence="3" id="KW-1185">Reference proteome</keyword>
<accession>A0ABX2EUC6</accession>
<name>A0ABX2EUC6_9BURK</name>
<comment type="caution">
    <text evidence="2">The sequence shown here is derived from an EMBL/GenBank/DDBJ whole genome shotgun (WGS) entry which is preliminary data.</text>
</comment>
<feature type="domain" description="CD-NTase-associated protein 12/Pycsar effector protein TIR" evidence="1">
    <location>
        <begin position="2"/>
        <end position="80"/>
    </location>
</feature>